<name>A0A914ZZ41_PARUN</name>
<dbReference type="WBParaSite" id="PgE061_g001_t01">
    <property type="protein sequence ID" value="PgE061_g001_t01"/>
    <property type="gene ID" value="PgE061_g001"/>
</dbReference>
<feature type="compositionally biased region" description="Basic residues" evidence="1">
    <location>
        <begin position="14"/>
        <end position="24"/>
    </location>
</feature>
<protein>
    <submittedName>
        <fullName evidence="3">BACK domain-containing protein</fullName>
    </submittedName>
</protein>
<reference evidence="3" key="1">
    <citation type="submission" date="2022-11" db="UniProtKB">
        <authorList>
            <consortium name="WormBaseParasite"/>
        </authorList>
    </citation>
    <scope>IDENTIFICATION</scope>
</reference>
<organism evidence="2 3">
    <name type="scientific">Parascaris univalens</name>
    <name type="common">Nematode worm</name>
    <dbReference type="NCBI Taxonomy" id="6257"/>
    <lineage>
        <taxon>Eukaryota</taxon>
        <taxon>Metazoa</taxon>
        <taxon>Ecdysozoa</taxon>
        <taxon>Nematoda</taxon>
        <taxon>Chromadorea</taxon>
        <taxon>Rhabditida</taxon>
        <taxon>Spirurina</taxon>
        <taxon>Ascaridomorpha</taxon>
        <taxon>Ascaridoidea</taxon>
        <taxon>Ascarididae</taxon>
        <taxon>Parascaris</taxon>
    </lineage>
</organism>
<feature type="region of interest" description="Disordered" evidence="1">
    <location>
        <begin position="1"/>
        <end position="24"/>
    </location>
</feature>
<proteinExistence type="predicted"/>
<sequence>MKAVTAVARSTTKGAKKRRKSKSVRAHLGKPLAFLQQKVAEDRDAKKIVEI</sequence>
<accession>A0A914ZZ41</accession>
<dbReference type="Proteomes" id="UP000887569">
    <property type="component" value="Unplaced"/>
</dbReference>
<evidence type="ECO:0000256" key="1">
    <source>
        <dbReference type="SAM" id="MobiDB-lite"/>
    </source>
</evidence>
<dbReference type="AlphaFoldDB" id="A0A914ZZ41"/>
<keyword evidence="2" id="KW-1185">Reference proteome</keyword>
<evidence type="ECO:0000313" key="3">
    <source>
        <dbReference type="WBParaSite" id="PgE061_g001_t01"/>
    </source>
</evidence>
<evidence type="ECO:0000313" key="2">
    <source>
        <dbReference type="Proteomes" id="UP000887569"/>
    </source>
</evidence>